<feature type="compositionally biased region" description="Polar residues" evidence="1">
    <location>
        <begin position="733"/>
        <end position="766"/>
    </location>
</feature>
<feature type="compositionally biased region" description="Basic and acidic residues" evidence="1">
    <location>
        <begin position="64"/>
        <end position="77"/>
    </location>
</feature>
<comment type="caution">
    <text evidence="2">The sequence shown here is derived from an EMBL/GenBank/DDBJ whole genome shotgun (WGS) entry which is preliminary data.</text>
</comment>
<feature type="compositionally biased region" description="Basic and acidic residues" evidence="1">
    <location>
        <begin position="237"/>
        <end position="249"/>
    </location>
</feature>
<feature type="compositionally biased region" description="Polar residues" evidence="1">
    <location>
        <begin position="374"/>
        <end position="384"/>
    </location>
</feature>
<feature type="compositionally biased region" description="Polar residues" evidence="1">
    <location>
        <begin position="1086"/>
        <end position="1104"/>
    </location>
</feature>
<feature type="compositionally biased region" description="Polar residues" evidence="1">
    <location>
        <begin position="1302"/>
        <end position="1312"/>
    </location>
</feature>
<feature type="compositionally biased region" description="Basic and acidic residues" evidence="1">
    <location>
        <begin position="648"/>
        <end position="662"/>
    </location>
</feature>
<feature type="region of interest" description="Disordered" evidence="1">
    <location>
        <begin position="1"/>
        <end position="21"/>
    </location>
</feature>
<feature type="compositionally biased region" description="Polar residues" evidence="1">
    <location>
        <begin position="310"/>
        <end position="319"/>
    </location>
</feature>
<accession>A0A7D8USN2</accession>
<proteinExistence type="predicted"/>
<evidence type="ECO:0000313" key="2">
    <source>
        <dbReference type="EMBL" id="TVY54398.1"/>
    </source>
</evidence>
<dbReference type="EMBL" id="QGMG01000344">
    <property type="protein sequence ID" value="TVY54398.1"/>
    <property type="molecule type" value="Genomic_DNA"/>
</dbReference>
<evidence type="ECO:0000313" key="3">
    <source>
        <dbReference type="Proteomes" id="UP000481288"/>
    </source>
</evidence>
<feature type="region of interest" description="Disordered" evidence="1">
    <location>
        <begin position="1011"/>
        <end position="1044"/>
    </location>
</feature>
<feature type="compositionally biased region" description="Basic and acidic residues" evidence="1">
    <location>
        <begin position="432"/>
        <end position="447"/>
    </location>
</feature>
<gene>
    <name evidence="2" type="ORF">LCER1_G003886</name>
</gene>
<feature type="region of interest" description="Disordered" evidence="1">
    <location>
        <begin position="139"/>
        <end position="863"/>
    </location>
</feature>
<feature type="compositionally biased region" description="Polar residues" evidence="1">
    <location>
        <begin position="413"/>
        <end position="428"/>
    </location>
</feature>
<evidence type="ECO:0000256" key="1">
    <source>
        <dbReference type="SAM" id="MobiDB-lite"/>
    </source>
</evidence>
<feature type="compositionally biased region" description="Polar residues" evidence="1">
    <location>
        <begin position="586"/>
        <end position="596"/>
    </location>
</feature>
<feature type="region of interest" description="Disordered" evidence="1">
    <location>
        <begin position="42"/>
        <end position="117"/>
    </location>
</feature>
<dbReference type="Proteomes" id="UP000481288">
    <property type="component" value="Unassembled WGS sequence"/>
</dbReference>
<feature type="compositionally biased region" description="Basic and acidic residues" evidence="1">
    <location>
        <begin position="94"/>
        <end position="110"/>
    </location>
</feature>
<feature type="compositionally biased region" description="Polar residues" evidence="1">
    <location>
        <begin position="665"/>
        <end position="684"/>
    </location>
</feature>
<feature type="compositionally biased region" description="Polar residues" evidence="1">
    <location>
        <begin position="851"/>
        <end position="863"/>
    </location>
</feature>
<feature type="compositionally biased region" description="Basic and acidic residues" evidence="1">
    <location>
        <begin position="604"/>
        <end position="640"/>
    </location>
</feature>
<feature type="compositionally biased region" description="Basic and acidic residues" evidence="1">
    <location>
        <begin position="295"/>
        <end position="304"/>
    </location>
</feature>
<feature type="compositionally biased region" description="Basic and acidic residues" evidence="1">
    <location>
        <begin position="402"/>
        <end position="412"/>
    </location>
</feature>
<reference evidence="2 3" key="1">
    <citation type="submission" date="2018-05" db="EMBL/GenBank/DDBJ databases">
        <title>Whole genome sequencing for identification of molecular markers to develop diagnostic detection tools for the regulated plant pathogen Lachnellula willkommii.</title>
        <authorList>
            <person name="Giroux E."/>
            <person name="Bilodeau G."/>
        </authorList>
    </citation>
    <scope>NUCLEOTIDE SEQUENCE [LARGE SCALE GENOMIC DNA]</scope>
    <source>
        <strain evidence="2 3">CBS 625.97</strain>
    </source>
</reference>
<feature type="compositionally biased region" description="Polar residues" evidence="1">
    <location>
        <begin position="152"/>
        <end position="167"/>
    </location>
</feature>
<feature type="compositionally biased region" description="Pro residues" evidence="1">
    <location>
        <begin position="1019"/>
        <end position="1028"/>
    </location>
</feature>
<feature type="compositionally biased region" description="Polar residues" evidence="1">
    <location>
        <begin position="558"/>
        <end position="576"/>
    </location>
</feature>
<feature type="compositionally biased region" description="Acidic residues" evidence="1">
    <location>
        <begin position="250"/>
        <end position="259"/>
    </location>
</feature>
<sequence length="1340" mass="143545">MATEATPENLATSSAISDHELVGPDSLLNDFLCLLTCAQNTTETSSHDVSSEQPLVNGTPITNTEKDEIKQDTEHVEPGVNSAEVSVSGGSDTEASKAETTKTQTDEKGHLRTSSTVKKTASFKPVSVNKTFLAAKGATTAAPSKLGDKGPASSTVASAGPSTSTTLRPRLVAKSGSGLRDSTPRASTAANGSKPGAAPDASAVWNKNRPAPPPEPKRFTDEELKQRYGIHLATRLQTDEPGGKEKNWADIDDDDDDWAPETIEWTDGTKITLPQADEAPVPSPEPVPAPIPIMKDLKPAEIPKSKSPAPVQQSASPTVKPSGFGSGRAGLVLKGASEKPTLVAKPPGPPTPVKSPWAPLPPVEKVTPVAIEMPQNQQPQQSRFGQRDPHGFQAMPPPAKEIAADDFSRSWRDGNSNSSRELYNSQSGRYEPVNDNRRGSVRSDAHSRQPAVLQRPSHDGGPAEPSAAFQTHRATGQDGGYGRRRTSSNVSGGSGNFGRRMSRGGHEMPPPHEMLNIRRGSLAAVSDAPSSPRNFSPSGQPHPPPQQQGQRGYQNPSWQTRGSPVISHNSPQSVHNQIVPPASASADGQSAPTSAIPSEDQVFEEQKKQMKQKRELAIKRRQEEEAREEAARKERIRIKLEAMGPPPDSKKNKKDTPKDEKAIPTQIQSRGESNSLPSAINTEVSEGATEPTVNVAGSVHESPSTTIKAALDSKPSEKPSPNHRPNGIDQREQGLSAQSTAAIQQNPHQNRTSQPWQSNSVSNSERYNWAPPPTQQSSSNVWGPPPTNNRALGNGAFNPELGRLPDMQSSSRPGPIGPPNSARGNYQFAQGHGGEYSRSRPAPIGPPNRLQVGSTDDNRYSARNSPWANAAAIIEADDKAYYEKTKKEAARRKEMVERGEAPEDIQPIYKDHWVETTTLQSGHRVMTGKIQTAVVDPSAQADSAWRQNHARAPEVQEDQNSAHHQLDAVGNAPQHHLNDSWKPAPGQNGPSQAPRGSRFFPAQDVRLEDQNMSFDRPGSPSPPPPTMPGHPVYDGDSSHPHVSLPKPQMPNVVVKLPPPALAPIGPPKPVSFAAAVSAPAAPATNQASSLAAQQNYSNRPVSSHQDARRVPDSTSGGWQDRINTLIGRKHDPPKLHAFAVDSSSKNALELPPSQLAATVSLPSLSSGMLALNDDPIMSKPAAEECFEEQEMGSLPVIKVPVSAPAAAWMLAPQQPKSLPKKFLASQVTSAEPIVFLETAMNNRTTINVKMTADDEAKIVSFTRQRSNPRRGSARGGVSRNSPSTHPRGGRGRDSSRGFQSSNPENGSTTSPKPFNRGGHRGGRGARPSWDTHIVPTPIHT</sequence>
<feature type="compositionally biased region" description="Polar residues" evidence="1">
    <location>
        <begin position="51"/>
        <end position="63"/>
    </location>
</feature>
<feature type="compositionally biased region" description="Basic and acidic residues" evidence="1">
    <location>
        <begin position="215"/>
        <end position="226"/>
    </location>
</feature>
<feature type="compositionally biased region" description="Polar residues" evidence="1">
    <location>
        <begin position="83"/>
        <end position="93"/>
    </location>
</feature>
<feature type="region of interest" description="Disordered" evidence="1">
    <location>
        <begin position="937"/>
        <end position="998"/>
    </location>
</feature>
<feature type="compositionally biased region" description="Low complexity" evidence="1">
    <location>
        <begin position="547"/>
        <end position="557"/>
    </location>
</feature>
<dbReference type="OrthoDB" id="5416983at2759"/>
<protein>
    <submittedName>
        <fullName evidence="2">Uncharacterized protein</fullName>
    </submittedName>
</protein>
<organism evidence="2 3">
    <name type="scientific">Lachnellula cervina</name>
    <dbReference type="NCBI Taxonomy" id="1316786"/>
    <lineage>
        <taxon>Eukaryota</taxon>
        <taxon>Fungi</taxon>
        <taxon>Dikarya</taxon>
        <taxon>Ascomycota</taxon>
        <taxon>Pezizomycotina</taxon>
        <taxon>Leotiomycetes</taxon>
        <taxon>Helotiales</taxon>
        <taxon>Lachnaceae</taxon>
        <taxon>Lachnellula</taxon>
    </lineage>
</organism>
<keyword evidence="3" id="KW-1185">Reference proteome</keyword>
<feature type="compositionally biased region" description="Pro residues" evidence="1">
    <location>
        <begin position="346"/>
        <end position="362"/>
    </location>
</feature>
<feature type="compositionally biased region" description="Pro residues" evidence="1">
    <location>
        <begin position="281"/>
        <end position="291"/>
    </location>
</feature>
<feature type="region of interest" description="Disordered" evidence="1">
    <location>
        <begin position="1086"/>
        <end position="1120"/>
    </location>
</feature>
<feature type="region of interest" description="Disordered" evidence="1">
    <location>
        <begin position="1260"/>
        <end position="1340"/>
    </location>
</feature>
<name>A0A7D8USN2_9HELO</name>